<protein>
    <submittedName>
        <fullName evidence="1">Uncharacterized protein</fullName>
    </submittedName>
</protein>
<dbReference type="RefSeq" id="YP_001828673.1">
    <property type="nucleotide sequence ID" value="NC_010576.1"/>
</dbReference>
<reference evidence="1 2" key="1">
    <citation type="journal article" date="2008" name="Virology">
        <title>Characterization of 1706, a virulent phage from Lactococcus lactis with similarities to prophages from other Firmicutes.</title>
        <authorList>
            <person name="Garneau J.E."/>
            <person name="Tremblay D.M."/>
            <person name="Moineau S."/>
        </authorList>
    </citation>
    <scope>NUCLEOTIDE SEQUENCE</scope>
</reference>
<dbReference type="KEGG" id="vg:6218858"/>
<evidence type="ECO:0000313" key="1">
    <source>
        <dbReference type="EMBL" id="ABV91232.1"/>
    </source>
</evidence>
<evidence type="ECO:0000313" key="2">
    <source>
        <dbReference type="Proteomes" id="UP000001679"/>
    </source>
</evidence>
<dbReference type="EMBL" id="EU081845">
    <property type="protein sequence ID" value="ABV91232.1"/>
    <property type="molecule type" value="Genomic_DNA"/>
</dbReference>
<accession>B2BTI9</accession>
<name>B2BTI9_9CAUD</name>
<dbReference type="GeneID" id="6218858"/>
<keyword evidence="2" id="KW-1185">Reference proteome</keyword>
<organism evidence="1 2">
    <name type="scientific">Lactococcus phage 1706</name>
    <dbReference type="NCBI Taxonomy" id="475178"/>
    <lineage>
        <taxon>Viruses</taxon>
        <taxon>Duplodnaviria</taxon>
        <taxon>Heunggongvirae</taxon>
        <taxon>Uroviricota</taxon>
        <taxon>Caudoviricetes</taxon>
        <taxon>Fremauxvirus</taxon>
        <taxon>Fremauxvirus fv1706</taxon>
    </lineage>
</organism>
<proteinExistence type="predicted"/>
<sequence>MKIKTLKSLKAERKHWTNKLSDVESKEAKEYIDEQIEILDIKIEGKIMTRQWLIDMGTYAAGSVIGTIIVNKWKK</sequence>
<dbReference type="Proteomes" id="UP000001679">
    <property type="component" value="Segment"/>
</dbReference>